<dbReference type="OrthoDB" id="342264at2759"/>
<dbReference type="PANTHER" id="PTHR23196">
    <property type="entry name" value="PAX TRANSCRIPTION ACTIVATION DOMAIN INTERACTING PROTEIN"/>
    <property type="match status" value="1"/>
</dbReference>
<feature type="compositionally biased region" description="Acidic residues" evidence="4">
    <location>
        <begin position="48"/>
        <end position="65"/>
    </location>
</feature>
<dbReference type="STRING" id="15368.A0A0Q3INX6"/>
<dbReference type="Gramene" id="KQK07555">
    <property type="protein sequence ID" value="KQK07555"/>
    <property type="gene ID" value="BRADI_2g36210v3"/>
</dbReference>
<feature type="compositionally biased region" description="Basic and acidic residues" evidence="4">
    <location>
        <begin position="903"/>
        <end position="915"/>
    </location>
</feature>
<dbReference type="SUPFAM" id="SSF52113">
    <property type="entry name" value="BRCT domain"/>
    <property type="match status" value="1"/>
</dbReference>
<feature type="compositionally biased region" description="Polar residues" evidence="4">
    <location>
        <begin position="523"/>
        <end position="536"/>
    </location>
</feature>
<dbReference type="InterPro" id="IPR036420">
    <property type="entry name" value="BRCT_dom_sf"/>
</dbReference>
<comment type="subcellular location">
    <subcellularLocation>
        <location evidence="1">Nucleus</location>
    </subcellularLocation>
</comment>
<feature type="compositionally biased region" description="Polar residues" evidence="4">
    <location>
        <begin position="270"/>
        <end position="296"/>
    </location>
</feature>
<dbReference type="PROSITE" id="PS50172">
    <property type="entry name" value="BRCT"/>
    <property type="match status" value="1"/>
</dbReference>
<feature type="compositionally biased region" description="Polar residues" evidence="4">
    <location>
        <begin position="637"/>
        <end position="647"/>
    </location>
</feature>
<feature type="compositionally biased region" description="Basic and acidic residues" evidence="4">
    <location>
        <begin position="245"/>
        <end position="257"/>
    </location>
</feature>
<dbReference type="EnsemblPlants" id="KQK07555">
    <property type="protein sequence ID" value="KQK07555"/>
    <property type="gene ID" value="BRADI_2g36210v3"/>
</dbReference>
<dbReference type="AlphaFoldDB" id="A0A0Q3INX6"/>
<proteinExistence type="predicted"/>
<reference evidence="6" key="2">
    <citation type="submission" date="2017-06" db="EMBL/GenBank/DDBJ databases">
        <title>WGS assembly of Brachypodium distachyon.</title>
        <authorList>
            <consortium name="The International Brachypodium Initiative"/>
            <person name="Lucas S."/>
            <person name="Harmon-Smith M."/>
            <person name="Lail K."/>
            <person name="Tice H."/>
            <person name="Grimwood J."/>
            <person name="Bruce D."/>
            <person name="Barry K."/>
            <person name="Shu S."/>
            <person name="Lindquist E."/>
            <person name="Wang M."/>
            <person name="Pitluck S."/>
            <person name="Vogel J.P."/>
            <person name="Garvin D.F."/>
            <person name="Mockler T.C."/>
            <person name="Schmutz J."/>
            <person name="Rokhsar D."/>
            <person name="Bevan M.W."/>
        </authorList>
    </citation>
    <scope>NUCLEOTIDE SEQUENCE</scope>
    <source>
        <strain evidence="6">Bd21</strain>
    </source>
</reference>
<evidence type="ECO:0000313" key="6">
    <source>
        <dbReference type="EMBL" id="KQK07555.1"/>
    </source>
</evidence>
<dbReference type="KEGG" id="bdi:100831642"/>
<dbReference type="GO" id="GO:0005634">
    <property type="term" value="C:nucleus"/>
    <property type="evidence" value="ECO:0007669"/>
    <property type="project" value="UniProtKB-SubCell"/>
</dbReference>
<feature type="compositionally biased region" description="Polar residues" evidence="4">
    <location>
        <begin position="893"/>
        <end position="902"/>
    </location>
</feature>
<feature type="region of interest" description="Disordered" evidence="4">
    <location>
        <begin position="966"/>
        <end position="985"/>
    </location>
</feature>
<dbReference type="SMART" id="SM00292">
    <property type="entry name" value="BRCT"/>
    <property type="match status" value="1"/>
</dbReference>
<feature type="compositionally biased region" description="Basic residues" evidence="4">
    <location>
        <begin position="550"/>
        <end position="562"/>
    </location>
</feature>
<dbReference type="ExpressionAtlas" id="A0A0Q3INX6">
    <property type="expression patterns" value="baseline and differential"/>
</dbReference>
<dbReference type="GO" id="GO:0006974">
    <property type="term" value="P:DNA damage response"/>
    <property type="evidence" value="ECO:0007669"/>
    <property type="project" value="UniProtKB-KW"/>
</dbReference>
<feature type="region of interest" description="Disordered" evidence="4">
    <location>
        <begin position="497"/>
        <end position="579"/>
    </location>
</feature>
<evidence type="ECO:0000256" key="2">
    <source>
        <dbReference type="ARBA" id="ARBA00022763"/>
    </source>
</evidence>
<evidence type="ECO:0000259" key="5">
    <source>
        <dbReference type="PROSITE" id="PS50172"/>
    </source>
</evidence>
<keyword evidence="2" id="KW-0227">DNA damage</keyword>
<keyword evidence="3" id="KW-0539">Nucleus</keyword>
<dbReference type="PANTHER" id="PTHR23196:SF1">
    <property type="entry name" value="PAX-INTERACTING PROTEIN 1"/>
    <property type="match status" value="1"/>
</dbReference>
<feature type="region of interest" description="Disordered" evidence="4">
    <location>
        <begin position="1"/>
        <end position="98"/>
    </location>
</feature>
<dbReference type="CDD" id="cd18432">
    <property type="entry name" value="BRCT_PAXIP1_rpt6_like"/>
    <property type="match status" value="1"/>
</dbReference>
<feature type="region of interest" description="Disordered" evidence="4">
    <location>
        <begin position="170"/>
        <end position="328"/>
    </location>
</feature>
<dbReference type="GeneID" id="100831642"/>
<dbReference type="Pfam" id="PF16770">
    <property type="entry name" value="RTT107_BRCT_5"/>
    <property type="match status" value="1"/>
</dbReference>
<feature type="compositionally biased region" description="Polar residues" evidence="4">
    <location>
        <begin position="916"/>
        <end position="929"/>
    </location>
</feature>
<reference evidence="6 7" key="1">
    <citation type="journal article" date="2010" name="Nature">
        <title>Genome sequencing and analysis of the model grass Brachypodium distachyon.</title>
        <authorList>
            <consortium name="International Brachypodium Initiative"/>
        </authorList>
    </citation>
    <scope>NUCLEOTIDE SEQUENCE [LARGE SCALE GENOMIC DNA]</scope>
    <source>
        <strain evidence="6">Bd21</strain>
        <strain evidence="7">cv. Bd21</strain>
    </source>
</reference>
<evidence type="ECO:0000256" key="4">
    <source>
        <dbReference type="SAM" id="MobiDB-lite"/>
    </source>
</evidence>
<dbReference type="InterPro" id="IPR001357">
    <property type="entry name" value="BRCT_dom"/>
</dbReference>
<dbReference type="Proteomes" id="UP000008810">
    <property type="component" value="Chromosome 2"/>
</dbReference>
<evidence type="ECO:0000256" key="3">
    <source>
        <dbReference type="ARBA" id="ARBA00023242"/>
    </source>
</evidence>
<feature type="domain" description="BRCT" evidence="5">
    <location>
        <begin position="1021"/>
        <end position="1070"/>
    </location>
</feature>
<feature type="compositionally biased region" description="Low complexity" evidence="4">
    <location>
        <begin position="945"/>
        <end position="958"/>
    </location>
</feature>
<feature type="region of interest" description="Disordered" evidence="4">
    <location>
        <begin position="883"/>
        <end position="958"/>
    </location>
</feature>
<dbReference type="CDD" id="cd17744">
    <property type="entry name" value="BRCT_MDC1_rpt1"/>
    <property type="match status" value="1"/>
</dbReference>
<organism evidence="6">
    <name type="scientific">Brachypodium distachyon</name>
    <name type="common">Purple false brome</name>
    <name type="synonym">Trachynia distachya</name>
    <dbReference type="NCBI Taxonomy" id="15368"/>
    <lineage>
        <taxon>Eukaryota</taxon>
        <taxon>Viridiplantae</taxon>
        <taxon>Streptophyta</taxon>
        <taxon>Embryophyta</taxon>
        <taxon>Tracheophyta</taxon>
        <taxon>Spermatophyta</taxon>
        <taxon>Magnoliopsida</taxon>
        <taxon>Liliopsida</taxon>
        <taxon>Poales</taxon>
        <taxon>Poaceae</taxon>
        <taxon>BOP clade</taxon>
        <taxon>Pooideae</taxon>
        <taxon>Stipodae</taxon>
        <taxon>Brachypodieae</taxon>
        <taxon>Brachypodium</taxon>
    </lineage>
</organism>
<feature type="region of interest" description="Disordered" evidence="4">
    <location>
        <begin position="609"/>
        <end position="717"/>
    </location>
</feature>
<gene>
    <name evidence="7" type="primary">LOC100831642</name>
    <name evidence="6" type="ORF">BRADI_2g36210v3</name>
</gene>
<sequence>MVGGEGEETQVVDDEGTPPLGSPVSDSDATRSGGEEDANGDTARSGGGEDDNGDTTWSEGEEDDNGVLYGETQALDDDETQAVDDELEEEEEEEVAGDWAETQVVEDSEDDIDAAEQMVTQAVEECGEDGDIVGEKVKTQVVAKCEEEEDGDGMRGDAGDWARTQLVEECEVEDGGNGDWVDTQLVDECQEEERVSDSGDEDVVDWGRTQLVEDSDEEIGDDGDDELSEGTQEASDDDGLLNDETDVKAHGDTKNSGDSDASTNDEGDTAQDTRQHSTSGTNLLTKIVDNSTSCSASLGDHPGLGIDDESYGYVQSHDKDGSKRKGRCSTAKKLFADATPKNNESKTSCFAGLSYLGSQEPGDLSQANALEVVEGLISINGGVSSQEPTPKKLEKAKPPVSLKMGTLKLAEKVDRCRSSNGKPEIFAWVDSLEDDGGGDFFCKNKDILLHKPAARGKSKYPRARKCSTKIAPAENKITNSKLCGRIETLPSSDSRLLKSDVKKSKRASGNRGKKNLLKDLEDQSNAKPMEGQQQKVSVADSRLLRSDVKKSKRASGNRSKKNLLKDLDDQSNAKPMEGHQQKVSVALNDVGQDTQMAVEAIEALAQSSPAKLSVEGEPPVNRDTGVGSKMAKIHSKNGPQKRSSSIQEGVMTRSKRMKVTTDLNPRPQKGRSRGTKMQENAEDHGTKTKHKPEKSVPQKNKVPNIVDGSKYGGTPIAHRTRHTRNNISEYSELCSNKHLKRSMNLTADNSRVGEVRNSHIAYEPEQPTVSERTTEYGLNSVEKESTEHTCANNAQNLQKCRAPSSHPKQRRTPTAMVQAIAPAVTQTTTDHEIQPEVARPSKKRRVFVTSSELLKYARREPSNGRSTSVLSSIIAKSSASSPILSSSVRVTSKTSGFSSSDQPQKEPSDVEDASRSPKNNFPVQSSALKTPSKVLNKLSPTFSPLNPSKASSRSLSKPSVARELLELDPKNALPNRQRKDSRRKDMSSCSILFSHHLNEDVIKRQKKILARLGVCEAFAISDATHFVADSFFRTMNMLEAITLGKLVVTSMWLESCGQAGSFVDDKKYILRDAKKEREIGFSMPISLASACKHPLLLGKRVFVTPNVKPSRQVITSLVSASSGQPLERIGRSIRKEKEAPDDLLVISCEEDYESCVPLLEKGGKVFDSELLLNGIVIQKLEYERHRLFSDCVKQTRSTRWLKHAVQGRFVPVSKS</sequence>
<feature type="compositionally biased region" description="Acidic residues" evidence="4">
    <location>
        <begin position="74"/>
        <end position="96"/>
    </location>
</feature>
<evidence type="ECO:0000256" key="1">
    <source>
        <dbReference type="ARBA" id="ARBA00004123"/>
    </source>
</evidence>
<feature type="compositionally biased region" description="Low complexity" evidence="4">
    <location>
        <begin position="883"/>
        <end position="892"/>
    </location>
</feature>
<reference evidence="7" key="3">
    <citation type="submission" date="2018-08" db="UniProtKB">
        <authorList>
            <consortium name="EnsemblPlants"/>
        </authorList>
    </citation>
    <scope>IDENTIFICATION</scope>
    <source>
        <strain evidence="7">cv. Bd21</strain>
    </source>
</reference>
<feature type="compositionally biased region" description="Acidic residues" evidence="4">
    <location>
        <begin position="213"/>
        <end position="244"/>
    </location>
</feature>
<evidence type="ECO:0000313" key="8">
    <source>
        <dbReference type="Proteomes" id="UP000008810"/>
    </source>
</evidence>
<dbReference type="RefSeq" id="XP_003568953.2">
    <property type="nucleotide sequence ID" value="XM_003568905.4"/>
</dbReference>
<feature type="compositionally biased region" description="Acidic residues" evidence="4">
    <location>
        <begin position="1"/>
        <end position="16"/>
    </location>
</feature>
<keyword evidence="8" id="KW-1185">Reference proteome</keyword>
<dbReference type="Pfam" id="PF16589">
    <property type="entry name" value="BRCT_2"/>
    <property type="match status" value="1"/>
</dbReference>
<dbReference type="EMBL" id="CM000881">
    <property type="protein sequence ID" value="KQK07555.1"/>
    <property type="molecule type" value="Genomic_DNA"/>
</dbReference>
<protein>
    <recommendedName>
        <fullName evidence="5">BRCT domain-containing protein</fullName>
    </recommendedName>
</protein>
<feature type="compositionally biased region" description="Basic residues" evidence="4">
    <location>
        <begin position="503"/>
        <end position="515"/>
    </location>
</feature>
<dbReference type="Gene3D" id="3.40.50.10190">
    <property type="entry name" value="BRCT domain"/>
    <property type="match status" value="2"/>
</dbReference>
<name>A0A0Q3INX6_BRADI</name>
<dbReference type="InterPro" id="IPR051579">
    <property type="entry name" value="DDR_Transcriptional_Reg"/>
</dbReference>
<accession>A0A0Q3INX6</accession>
<evidence type="ECO:0000313" key="7">
    <source>
        <dbReference type="EnsemblPlants" id="KQK07555"/>
    </source>
</evidence>